<gene>
    <name evidence="3" type="ORF">J2800_002559</name>
</gene>
<protein>
    <recommendedName>
        <fullName evidence="5">2TM domain-containing protein</fullName>
    </recommendedName>
</protein>
<evidence type="ECO:0000256" key="1">
    <source>
        <dbReference type="SAM" id="MobiDB-lite"/>
    </source>
</evidence>
<feature type="transmembrane region" description="Helical" evidence="2">
    <location>
        <begin position="75"/>
        <end position="94"/>
    </location>
</feature>
<keyword evidence="4" id="KW-1185">Reference proteome</keyword>
<sequence length="115" mass="13164">MAAADPDDPTMEEIERAWRRPRSNGRPTGWRRVYYSGLAYYGLVFSYLWRFFGVLIIVGNSWMSLHDPTIRAAWFPLWISALLLVGVLGIGHIIGRLASWWIIKVTGRAPWASSK</sequence>
<feature type="region of interest" description="Disordered" evidence="1">
    <location>
        <begin position="1"/>
        <end position="26"/>
    </location>
</feature>
<feature type="compositionally biased region" description="Acidic residues" evidence="1">
    <location>
        <begin position="1"/>
        <end position="12"/>
    </location>
</feature>
<dbReference type="EMBL" id="JAVDRL010000007">
    <property type="protein sequence ID" value="MDR6531806.1"/>
    <property type="molecule type" value="Genomic_DNA"/>
</dbReference>
<keyword evidence="2" id="KW-1133">Transmembrane helix</keyword>
<name>A0ABU1N107_9CAUL</name>
<comment type="caution">
    <text evidence="3">The sequence shown here is derived from an EMBL/GenBank/DDBJ whole genome shotgun (WGS) entry which is preliminary data.</text>
</comment>
<reference evidence="3 4" key="1">
    <citation type="submission" date="2023-07" db="EMBL/GenBank/DDBJ databases">
        <title>Sorghum-associated microbial communities from plants grown in Nebraska, USA.</title>
        <authorList>
            <person name="Schachtman D."/>
        </authorList>
    </citation>
    <scope>NUCLEOTIDE SEQUENCE [LARGE SCALE GENOMIC DNA]</scope>
    <source>
        <strain evidence="3 4">DS2154</strain>
    </source>
</reference>
<dbReference type="Proteomes" id="UP001262754">
    <property type="component" value="Unassembled WGS sequence"/>
</dbReference>
<keyword evidence="2" id="KW-0812">Transmembrane</keyword>
<keyword evidence="2" id="KW-0472">Membrane</keyword>
<dbReference type="RefSeq" id="WP_163233088.1">
    <property type="nucleotide sequence ID" value="NZ_BMLD01000027.1"/>
</dbReference>
<evidence type="ECO:0000313" key="3">
    <source>
        <dbReference type="EMBL" id="MDR6531806.1"/>
    </source>
</evidence>
<organism evidence="3 4">
    <name type="scientific">Caulobacter rhizosphaerae</name>
    <dbReference type="NCBI Taxonomy" id="2010972"/>
    <lineage>
        <taxon>Bacteria</taxon>
        <taxon>Pseudomonadati</taxon>
        <taxon>Pseudomonadota</taxon>
        <taxon>Alphaproteobacteria</taxon>
        <taxon>Caulobacterales</taxon>
        <taxon>Caulobacteraceae</taxon>
        <taxon>Caulobacter</taxon>
    </lineage>
</organism>
<accession>A0ABU1N107</accession>
<evidence type="ECO:0008006" key="5">
    <source>
        <dbReference type="Google" id="ProtNLM"/>
    </source>
</evidence>
<proteinExistence type="predicted"/>
<feature type="transmembrane region" description="Helical" evidence="2">
    <location>
        <begin position="38"/>
        <end position="63"/>
    </location>
</feature>
<evidence type="ECO:0000313" key="4">
    <source>
        <dbReference type="Proteomes" id="UP001262754"/>
    </source>
</evidence>
<evidence type="ECO:0000256" key="2">
    <source>
        <dbReference type="SAM" id="Phobius"/>
    </source>
</evidence>